<dbReference type="SUPFAM" id="SSF48498">
    <property type="entry name" value="Tetracyclin repressor-like, C-terminal domain"/>
    <property type="match status" value="1"/>
</dbReference>
<evidence type="ECO:0000256" key="3">
    <source>
        <dbReference type="ARBA" id="ARBA00023163"/>
    </source>
</evidence>
<comment type="caution">
    <text evidence="7">The sequence shown here is derived from an EMBL/GenBank/DDBJ whole genome shotgun (WGS) entry which is preliminary data.</text>
</comment>
<dbReference type="AlphaFoldDB" id="A0A939JQQ1"/>
<dbReference type="Proteomes" id="UP000664781">
    <property type="component" value="Unassembled WGS sequence"/>
</dbReference>
<name>A0A939JQQ1_9ACTN</name>
<dbReference type="PRINTS" id="PR00455">
    <property type="entry name" value="HTHTETR"/>
</dbReference>
<organism evidence="7 8">
    <name type="scientific">Streptomyces triculaminicus</name>
    <dbReference type="NCBI Taxonomy" id="2816232"/>
    <lineage>
        <taxon>Bacteria</taxon>
        <taxon>Bacillati</taxon>
        <taxon>Actinomycetota</taxon>
        <taxon>Actinomycetes</taxon>
        <taxon>Kitasatosporales</taxon>
        <taxon>Streptomycetaceae</taxon>
        <taxon>Streptomyces</taxon>
    </lineage>
</organism>
<accession>A0A939JQQ1</accession>
<keyword evidence="2 4" id="KW-0238">DNA-binding</keyword>
<keyword evidence="8" id="KW-1185">Reference proteome</keyword>
<keyword evidence="3" id="KW-0804">Transcription</keyword>
<gene>
    <name evidence="7" type="ORF">J1792_14630</name>
</gene>
<keyword evidence="1" id="KW-0805">Transcription regulation</keyword>
<evidence type="ECO:0000256" key="5">
    <source>
        <dbReference type="SAM" id="MobiDB-lite"/>
    </source>
</evidence>
<feature type="region of interest" description="Disordered" evidence="5">
    <location>
        <begin position="1"/>
        <end position="24"/>
    </location>
</feature>
<evidence type="ECO:0000256" key="4">
    <source>
        <dbReference type="PROSITE-ProRule" id="PRU00335"/>
    </source>
</evidence>
<dbReference type="GO" id="GO:0000976">
    <property type="term" value="F:transcription cis-regulatory region binding"/>
    <property type="evidence" value="ECO:0007669"/>
    <property type="project" value="TreeGrafter"/>
</dbReference>
<dbReference type="InterPro" id="IPR036271">
    <property type="entry name" value="Tet_transcr_reg_TetR-rel_C_sf"/>
</dbReference>
<feature type="domain" description="HTH tetR-type" evidence="6">
    <location>
        <begin position="23"/>
        <end position="83"/>
    </location>
</feature>
<dbReference type="InterPro" id="IPR009057">
    <property type="entry name" value="Homeodomain-like_sf"/>
</dbReference>
<evidence type="ECO:0000259" key="6">
    <source>
        <dbReference type="PROSITE" id="PS50977"/>
    </source>
</evidence>
<dbReference type="EMBL" id="JAFMOF010000002">
    <property type="protein sequence ID" value="MBO0653967.1"/>
    <property type="molecule type" value="Genomic_DNA"/>
</dbReference>
<evidence type="ECO:0000256" key="2">
    <source>
        <dbReference type="ARBA" id="ARBA00023125"/>
    </source>
</evidence>
<dbReference type="PROSITE" id="PS50977">
    <property type="entry name" value="HTH_TETR_2"/>
    <property type="match status" value="1"/>
</dbReference>
<evidence type="ECO:0000256" key="1">
    <source>
        <dbReference type="ARBA" id="ARBA00023015"/>
    </source>
</evidence>
<sequence length="245" mass="26445">MPVEPTQPTPTRRAAEPTTAAREQTRRRIIEAATGLLEQGGRDSVTTRAVADAAGLQPPALYRLFGDKEGLLDAVAEHGFTRFLAAKQQLEPSPDDPVKELRVGWDTVVEFGLANPALYTLMYGEPARSTTAFRIGLEHLMDRIRRIAAAGLLRTEEGLAAQIVHATASGAILTWQSVPEPERDTALLVALRESMITTITTQEPAVEEPGPGGAARALRAALPGQNALSQAEQQLLTEWLQRLSA</sequence>
<dbReference type="Gene3D" id="1.10.357.10">
    <property type="entry name" value="Tetracycline Repressor, domain 2"/>
    <property type="match status" value="1"/>
</dbReference>
<dbReference type="InterPro" id="IPR001647">
    <property type="entry name" value="HTH_TetR"/>
</dbReference>
<protein>
    <submittedName>
        <fullName evidence="7">TetR/AcrR family transcriptional regulator</fullName>
    </submittedName>
</protein>
<reference evidence="7" key="1">
    <citation type="submission" date="2021-03" db="EMBL/GenBank/DDBJ databases">
        <title>Streptomyces strains.</title>
        <authorList>
            <person name="Lund M.B."/>
            <person name="Toerring T."/>
        </authorList>
    </citation>
    <scope>NUCLEOTIDE SEQUENCE</scope>
    <source>
        <strain evidence="7">JCM 4242</strain>
    </source>
</reference>
<feature type="compositionally biased region" description="Low complexity" evidence="5">
    <location>
        <begin position="9"/>
        <end position="22"/>
    </location>
</feature>
<dbReference type="GO" id="GO:0003700">
    <property type="term" value="F:DNA-binding transcription factor activity"/>
    <property type="evidence" value="ECO:0007669"/>
    <property type="project" value="TreeGrafter"/>
</dbReference>
<dbReference type="RefSeq" id="WP_207247403.1">
    <property type="nucleotide sequence ID" value="NZ_JAFMOF010000002.1"/>
</dbReference>
<evidence type="ECO:0000313" key="8">
    <source>
        <dbReference type="Proteomes" id="UP000664781"/>
    </source>
</evidence>
<dbReference type="PANTHER" id="PTHR30055">
    <property type="entry name" value="HTH-TYPE TRANSCRIPTIONAL REGULATOR RUTR"/>
    <property type="match status" value="1"/>
</dbReference>
<evidence type="ECO:0000313" key="7">
    <source>
        <dbReference type="EMBL" id="MBO0653967.1"/>
    </source>
</evidence>
<dbReference type="PANTHER" id="PTHR30055:SF234">
    <property type="entry name" value="HTH-TYPE TRANSCRIPTIONAL REGULATOR BETI"/>
    <property type="match status" value="1"/>
</dbReference>
<dbReference type="Pfam" id="PF00440">
    <property type="entry name" value="TetR_N"/>
    <property type="match status" value="1"/>
</dbReference>
<feature type="DNA-binding region" description="H-T-H motif" evidence="4">
    <location>
        <begin position="46"/>
        <end position="65"/>
    </location>
</feature>
<proteinExistence type="predicted"/>
<dbReference type="SUPFAM" id="SSF46689">
    <property type="entry name" value="Homeodomain-like"/>
    <property type="match status" value="1"/>
</dbReference>
<dbReference type="InterPro" id="IPR050109">
    <property type="entry name" value="HTH-type_TetR-like_transc_reg"/>
</dbReference>